<evidence type="ECO:0000259" key="1">
    <source>
        <dbReference type="Pfam" id="PF01636"/>
    </source>
</evidence>
<dbReference type="Gene3D" id="3.90.1200.10">
    <property type="match status" value="1"/>
</dbReference>
<dbReference type="InterPro" id="IPR052961">
    <property type="entry name" value="Oxido-Kinase-like_Enzymes"/>
</dbReference>
<dbReference type="AlphaFoldDB" id="A0A7S8IVR5"/>
<protein>
    <submittedName>
        <fullName evidence="2">Phosphotransferase</fullName>
    </submittedName>
</protein>
<proteinExistence type="predicted"/>
<keyword evidence="2" id="KW-0808">Transferase</keyword>
<accession>A0A7S8IVR5</accession>
<keyword evidence="3" id="KW-1185">Reference proteome</keyword>
<gene>
    <name evidence="2" type="ORF">IRL76_05180</name>
</gene>
<name>A0A7S8IVR5_9SPHN</name>
<dbReference type="PANTHER" id="PTHR23020:SF41">
    <property type="entry name" value="AMINOGLYCOSIDE PHOSPHOTRANSFERASE DOMAIN-CONTAINING PROTEIN"/>
    <property type="match status" value="1"/>
</dbReference>
<evidence type="ECO:0000313" key="2">
    <source>
        <dbReference type="EMBL" id="QPC99930.1"/>
    </source>
</evidence>
<sequence length="349" mass="38327">MVSFPAHPDDVTPQWLGEVLDAEVRSVSWKPIGTGQVGDSVRFTLEADGAPRTLAGKFPAADAASRGTAIMFGLYRKEVEFYRQTAPHLEVRVPNVHFADVSEDGGEFILLFEDVGPARQGDQIAGCGIEDARHAMRQAAAIHAPSWGREDLLQAAWIQPPASLGETIAGLYPQAQAVFRERYADSLEPELMRICEELAEAAPIWFHRTEPPKCIVHGDFRLDNMLFDIGGGAEPIAVLDWQTVTIGNALTDVAYFMGCGIGEKLWRDNEDELLDLWLAEMTAHGVELTREEVWDDYRRGVLHGVSTAVFSAAFVERTARGDDNFLSMARGSCSLALARDSIGALKETI</sequence>
<reference evidence="2 3" key="1">
    <citation type="submission" date="2020-11" db="EMBL/GenBank/DDBJ databases">
        <title>The genome sequence of Erythrobacter sp. 6D36.</title>
        <authorList>
            <person name="Liu Y."/>
        </authorList>
    </citation>
    <scope>NUCLEOTIDE SEQUENCE [LARGE SCALE GENOMIC DNA]</scope>
    <source>
        <strain evidence="2 3">6D36</strain>
    </source>
</reference>
<organism evidence="2 3">
    <name type="scientific">Qipengyuania soli</name>
    <dbReference type="NCBI Taxonomy" id="2782568"/>
    <lineage>
        <taxon>Bacteria</taxon>
        <taxon>Pseudomonadati</taxon>
        <taxon>Pseudomonadota</taxon>
        <taxon>Alphaproteobacteria</taxon>
        <taxon>Sphingomonadales</taxon>
        <taxon>Erythrobacteraceae</taxon>
        <taxon>Qipengyuania</taxon>
    </lineage>
</organism>
<dbReference type="Proteomes" id="UP000594459">
    <property type="component" value="Chromosome"/>
</dbReference>
<dbReference type="RefSeq" id="WP_200983725.1">
    <property type="nucleotide sequence ID" value="NZ_CP064654.1"/>
</dbReference>
<evidence type="ECO:0000313" key="3">
    <source>
        <dbReference type="Proteomes" id="UP000594459"/>
    </source>
</evidence>
<dbReference type="PANTHER" id="PTHR23020">
    <property type="entry name" value="UNCHARACTERIZED NUCLEAR HORMONE RECEPTOR-RELATED"/>
    <property type="match status" value="1"/>
</dbReference>
<feature type="domain" description="Aminoglycoside phosphotransferase" evidence="1">
    <location>
        <begin position="75"/>
        <end position="273"/>
    </location>
</feature>
<dbReference type="InterPro" id="IPR002575">
    <property type="entry name" value="Aminoglycoside_PTrfase"/>
</dbReference>
<dbReference type="KEGG" id="qso:IRL76_05180"/>
<dbReference type="InterPro" id="IPR011009">
    <property type="entry name" value="Kinase-like_dom_sf"/>
</dbReference>
<dbReference type="GO" id="GO:0016740">
    <property type="term" value="F:transferase activity"/>
    <property type="evidence" value="ECO:0007669"/>
    <property type="project" value="UniProtKB-KW"/>
</dbReference>
<dbReference type="Pfam" id="PF01636">
    <property type="entry name" value="APH"/>
    <property type="match status" value="1"/>
</dbReference>
<dbReference type="SUPFAM" id="SSF56112">
    <property type="entry name" value="Protein kinase-like (PK-like)"/>
    <property type="match status" value="1"/>
</dbReference>
<dbReference type="EMBL" id="CP064654">
    <property type="protein sequence ID" value="QPC99930.1"/>
    <property type="molecule type" value="Genomic_DNA"/>
</dbReference>